<dbReference type="Pfam" id="PF14657">
    <property type="entry name" value="Arm-DNA-bind_4"/>
    <property type="match status" value="1"/>
</dbReference>
<dbReference type="InterPro" id="IPR050808">
    <property type="entry name" value="Phage_Integrase"/>
</dbReference>
<evidence type="ECO:0000256" key="1">
    <source>
        <dbReference type="ARBA" id="ARBA00008857"/>
    </source>
</evidence>
<dbReference type="Pfam" id="PF00589">
    <property type="entry name" value="Phage_integrase"/>
    <property type="match status" value="1"/>
</dbReference>
<comment type="similarity">
    <text evidence="1">Belongs to the 'phage' integrase family.</text>
</comment>
<dbReference type="Gene3D" id="1.10.443.10">
    <property type="entry name" value="Intergrase catalytic core"/>
    <property type="match status" value="1"/>
</dbReference>
<evidence type="ECO:0000313" key="6">
    <source>
        <dbReference type="EMBL" id="SHE27976.1"/>
    </source>
</evidence>
<dbReference type="PANTHER" id="PTHR30629">
    <property type="entry name" value="PROPHAGE INTEGRASE"/>
    <property type="match status" value="1"/>
</dbReference>
<dbReference type="GO" id="GO:0006310">
    <property type="term" value="P:DNA recombination"/>
    <property type="evidence" value="ECO:0007669"/>
    <property type="project" value="UniProtKB-KW"/>
</dbReference>
<dbReference type="InterPro" id="IPR011010">
    <property type="entry name" value="DNA_brk_join_enz"/>
</dbReference>
<gene>
    <name evidence="6" type="ORF">SAMN02745249_00086</name>
</gene>
<dbReference type="AlphaFoldDB" id="A0A1M4S6Z0"/>
<dbReference type="SUPFAM" id="SSF56349">
    <property type="entry name" value="DNA breaking-rejoining enzymes"/>
    <property type="match status" value="1"/>
</dbReference>
<name>A0A1M4S6Z0_9LACT</name>
<proteinExistence type="inferred from homology"/>
<evidence type="ECO:0000256" key="2">
    <source>
        <dbReference type="ARBA" id="ARBA00022908"/>
    </source>
</evidence>
<evidence type="ECO:0000259" key="5">
    <source>
        <dbReference type="PROSITE" id="PS51898"/>
    </source>
</evidence>
<dbReference type="InterPro" id="IPR013762">
    <property type="entry name" value="Integrase-like_cat_sf"/>
</dbReference>
<dbReference type="RefSeq" id="WP_073294527.1">
    <property type="nucleotide sequence ID" value="NZ_FQUF01000002.1"/>
</dbReference>
<dbReference type="InterPro" id="IPR028259">
    <property type="entry name" value="AP2-like_int_N"/>
</dbReference>
<dbReference type="InterPro" id="IPR002104">
    <property type="entry name" value="Integrase_catalytic"/>
</dbReference>
<feature type="domain" description="Tyr recombinase" evidence="5">
    <location>
        <begin position="172"/>
        <end position="374"/>
    </location>
</feature>
<keyword evidence="2" id="KW-0229">DNA integration</keyword>
<reference evidence="6 7" key="1">
    <citation type="submission" date="2016-11" db="EMBL/GenBank/DDBJ databases">
        <authorList>
            <person name="Jaros S."/>
            <person name="Januszkiewicz K."/>
            <person name="Wedrychowicz H."/>
        </authorList>
    </citation>
    <scope>NUCLEOTIDE SEQUENCE [LARGE SCALE GENOMIC DNA]</scope>
    <source>
        <strain evidence="6 7">DSM 15692</strain>
    </source>
</reference>
<evidence type="ECO:0000256" key="3">
    <source>
        <dbReference type="ARBA" id="ARBA00023125"/>
    </source>
</evidence>
<dbReference type="GO" id="GO:0003677">
    <property type="term" value="F:DNA binding"/>
    <property type="evidence" value="ECO:0007669"/>
    <property type="project" value="UniProtKB-KW"/>
</dbReference>
<keyword evidence="3" id="KW-0238">DNA-binding</keyword>
<dbReference type="OrthoDB" id="9803188at2"/>
<dbReference type="InterPro" id="IPR004107">
    <property type="entry name" value="Integrase_SAM-like_N"/>
</dbReference>
<evidence type="ECO:0000256" key="4">
    <source>
        <dbReference type="ARBA" id="ARBA00023172"/>
    </source>
</evidence>
<dbReference type="InterPro" id="IPR010998">
    <property type="entry name" value="Integrase_recombinase_N"/>
</dbReference>
<dbReference type="GO" id="GO:0015074">
    <property type="term" value="P:DNA integration"/>
    <property type="evidence" value="ECO:0007669"/>
    <property type="project" value="UniProtKB-KW"/>
</dbReference>
<dbReference type="Gene3D" id="1.10.150.130">
    <property type="match status" value="1"/>
</dbReference>
<evidence type="ECO:0000313" key="7">
    <source>
        <dbReference type="Proteomes" id="UP000184128"/>
    </source>
</evidence>
<keyword evidence="4" id="KW-0233">DNA recombination</keyword>
<dbReference type="Pfam" id="PF14659">
    <property type="entry name" value="Phage_int_SAM_3"/>
    <property type="match status" value="1"/>
</dbReference>
<sequence>MIKKYKLKNGDTRYMFHSYIGIDPVTDKEVYRKRRGFKTKKEAEIAEARLINDFNKNGFPSQRKRSTFNDVYELWLESEYIDNVQESTLNKTMRDFKNHIVPSFDGMNIRGIKPDHCQSELNKWRDKLVNYRRIKNYAHRVFDYALRMDIIDSNPFDKVTAPKRIETIEESEFENFYSKEELNEFLEYVKEDLDLNWYTYFRLLAYSGARKSELLALKWSDIDFDTSTLNINKTLTRGLNNKIIVQPTKTVNGRRVIDMDYDSMKLIKQWKMYQAQFMLKLGFNTNTPDQHVFANTRNNFYSINVPNDRMRNVQKRNGLKQITVHGLRHTHCSILFSMGASIKDVQARLGHTDIQTTMNIYAHVTKEEKKDTADKFAKFMEN</sequence>
<dbReference type="STRING" id="1121025.SAMN02745249_00086"/>
<organism evidence="6 7">
    <name type="scientific">Atopostipes suicloacalis DSM 15692</name>
    <dbReference type="NCBI Taxonomy" id="1121025"/>
    <lineage>
        <taxon>Bacteria</taxon>
        <taxon>Bacillati</taxon>
        <taxon>Bacillota</taxon>
        <taxon>Bacilli</taxon>
        <taxon>Lactobacillales</taxon>
        <taxon>Carnobacteriaceae</taxon>
        <taxon>Atopostipes</taxon>
    </lineage>
</organism>
<protein>
    <submittedName>
        <fullName evidence="6">Site-specific recombinase XerD</fullName>
    </submittedName>
</protein>
<keyword evidence="7" id="KW-1185">Reference proteome</keyword>
<dbReference type="PROSITE" id="PS51898">
    <property type="entry name" value="TYR_RECOMBINASE"/>
    <property type="match status" value="1"/>
</dbReference>
<dbReference type="PANTHER" id="PTHR30629:SF2">
    <property type="entry name" value="PROPHAGE INTEGRASE INTS-RELATED"/>
    <property type="match status" value="1"/>
</dbReference>
<dbReference type="EMBL" id="FQUF01000002">
    <property type="protein sequence ID" value="SHE27976.1"/>
    <property type="molecule type" value="Genomic_DNA"/>
</dbReference>
<dbReference type="Proteomes" id="UP000184128">
    <property type="component" value="Unassembled WGS sequence"/>
</dbReference>
<dbReference type="CDD" id="cd01189">
    <property type="entry name" value="INT_ICEBs1_C_like"/>
    <property type="match status" value="1"/>
</dbReference>
<accession>A0A1M4S6Z0</accession>